<name>A0ABW5X4A9_9FLAO</name>
<dbReference type="InterPro" id="IPR052162">
    <property type="entry name" value="Sensor_kinase/Photoreceptor"/>
</dbReference>
<dbReference type="PROSITE" id="PS50109">
    <property type="entry name" value="HIS_KIN"/>
    <property type="match status" value="1"/>
</dbReference>
<reference evidence="10" key="1">
    <citation type="journal article" date="2019" name="Int. J. Syst. Evol. Microbiol.">
        <title>The Global Catalogue of Microorganisms (GCM) 10K type strain sequencing project: providing services to taxonomists for standard genome sequencing and annotation.</title>
        <authorList>
            <consortium name="The Broad Institute Genomics Platform"/>
            <consortium name="The Broad Institute Genome Sequencing Center for Infectious Disease"/>
            <person name="Wu L."/>
            <person name="Ma J."/>
        </authorList>
    </citation>
    <scope>NUCLEOTIDE SEQUENCE [LARGE SCALE GENOMIC DNA]</scope>
    <source>
        <strain evidence="10">KCTC 52925</strain>
    </source>
</reference>
<feature type="domain" description="Histidine kinase" evidence="6">
    <location>
        <begin position="461"/>
        <end position="676"/>
    </location>
</feature>
<dbReference type="InterPro" id="IPR005467">
    <property type="entry name" value="His_kinase_dom"/>
</dbReference>
<evidence type="ECO:0000313" key="10">
    <source>
        <dbReference type="Proteomes" id="UP001597438"/>
    </source>
</evidence>
<dbReference type="InterPro" id="IPR013655">
    <property type="entry name" value="PAS_fold_3"/>
</dbReference>
<dbReference type="Pfam" id="PF13426">
    <property type="entry name" value="PAS_9"/>
    <property type="match status" value="1"/>
</dbReference>
<dbReference type="EMBL" id="JBHUOJ010000025">
    <property type="protein sequence ID" value="MFD2833836.1"/>
    <property type="molecule type" value="Genomic_DNA"/>
</dbReference>
<dbReference type="NCBIfam" id="TIGR00229">
    <property type="entry name" value="sensory_box"/>
    <property type="match status" value="2"/>
</dbReference>
<dbReference type="InterPro" id="IPR004358">
    <property type="entry name" value="Sig_transdc_His_kin-like_C"/>
</dbReference>
<gene>
    <name evidence="9" type="ORF">ACFSYS_11090</name>
</gene>
<comment type="catalytic activity">
    <reaction evidence="1">
        <text>ATP + protein L-histidine = ADP + protein N-phospho-L-histidine.</text>
        <dbReference type="EC" id="2.7.13.3"/>
    </reaction>
</comment>
<comment type="caution">
    <text evidence="9">The sequence shown here is derived from an EMBL/GenBank/DDBJ whole genome shotgun (WGS) entry which is preliminary data.</text>
</comment>
<dbReference type="Gene3D" id="3.30.450.40">
    <property type="match status" value="1"/>
</dbReference>
<dbReference type="InterPro" id="IPR000014">
    <property type="entry name" value="PAS"/>
</dbReference>
<dbReference type="PRINTS" id="PR00344">
    <property type="entry name" value="BCTRLSENSOR"/>
</dbReference>
<dbReference type="SUPFAM" id="SSF55874">
    <property type="entry name" value="ATPase domain of HSP90 chaperone/DNA topoisomerase II/histidine kinase"/>
    <property type="match status" value="1"/>
</dbReference>
<dbReference type="RefSeq" id="WP_251743139.1">
    <property type="nucleotide sequence ID" value="NZ_JBHUOJ010000025.1"/>
</dbReference>
<dbReference type="InterPro" id="IPR003594">
    <property type="entry name" value="HATPase_dom"/>
</dbReference>
<dbReference type="Proteomes" id="UP001597438">
    <property type="component" value="Unassembled WGS sequence"/>
</dbReference>
<dbReference type="PROSITE" id="PS50112">
    <property type="entry name" value="PAS"/>
    <property type="match status" value="1"/>
</dbReference>
<dbReference type="InterPro" id="IPR035965">
    <property type="entry name" value="PAS-like_dom_sf"/>
</dbReference>
<dbReference type="SUPFAM" id="SSF55785">
    <property type="entry name" value="PYP-like sensor domain (PAS domain)"/>
    <property type="match status" value="2"/>
</dbReference>
<evidence type="ECO:0000256" key="4">
    <source>
        <dbReference type="ARBA" id="ARBA00022679"/>
    </source>
</evidence>
<dbReference type="Pfam" id="PF08447">
    <property type="entry name" value="PAS_3"/>
    <property type="match status" value="1"/>
</dbReference>
<dbReference type="EC" id="2.7.13.3" evidence="2"/>
<dbReference type="SUPFAM" id="SSF55781">
    <property type="entry name" value="GAF domain-like"/>
    <property type="match status" value="1"/>
</dbReference>
<feature type="domain" description="PAS" evidence="7">
    <location>
        <begin position="180"/>
        <end position="253"/>
    </location>
</feature>
<evidence type="ECO:0000259" key="8">
    <source>
        <dbReference type="PROSITE" id="PS50113"/>
    </source>
</evidence>
<evidence type="ECO:0000313" key="9">
    <source>
        <dbReference type="EMBL" id="MFD2833836.1"/>
    </source>
</evidence>
<dbReference type="Gene3D" id="3.30.450.20">
    <property type="entry name" value="PAS domain"/>
    <property type="match status" value="2"/>
</dbReference>
<keyword evidence="10" id="KW-1185">Reference proteome</keyword>
<dbReference type="InterPro" id="IPR000700">
    <property type="entry name" value="PAS-assoc_C"/>
</dbReference>
<dbReference type="InterPro" id="IPR029016">
    <property type="entry name" value="GAF-like_dom_sf"/>
</dbReference>
<dbReference type="Gene3D" id="3.30.565.10">
    <property type="entry name" value="Histidine kinase-like ATPase, C-terminal domain"/>
    <property type="match status" value="1"/>
</dbReference>
<dbReference type="PANTHER" id="PTHR43304">
    <property type="entry name" value="PHYTOCHROME-LIKE PROTEIN CPH1"/>
    <property type="match status" value="1"/>
</dbReference>
<dbReference type="SMART" id="SM00091">
    <property type="entry name" value="PAS"/>
    <property type="match status" value="2"/>
</dbReference>
<organism evidence="9 10">
    <name type="scientific">Christiangramia antarctica</name>
    <dbReference type="NCBI Taxonomy" id="2058158"/>
    <lineage>
        <taxon>Bacteria</taxon>
        <taxon>Pseudomonadati</taxon>
        <taxon>Bacteroidota</taxon>
        <taxon>Flavobacteriia</taxon>
        <taxon>Flavobacteriales</taxon>
        <taxon>Flavobacteriaceae</taxon>
        <taxon>Christiangramia</taxon>
    </lineage>
</organism>
<keyword evidence="5" id="KW-0418">Kinase</keyword>
<evidence type="ECO:0000259" key="7">
    <source>
        <dbReference type="PROSITE" id="PS50112"/>
    </source>
</evidence>
<dbReference type="Pfam" id="PF02518">
    <property type="entry name" value="HATPase_c"/>
    <property type="match status" value="1"/>
</dbReference>
<evidence type="ECO:0000256" key="5">
    <source>
        <dbReference type="ARBA" id="ARBA00022777"/>
    </source>
</evidence>
<dbReference type="PROSITE" id="PS50113">
    <property type="entry name" value="PAC"/>
    <property type="match status" value="1"/>
</dbReference>
<keyword evidence="3" id="KW-0597">Phosphoprotein</keyword>
<sequence length="677" mass="77975">MKYFSVPVNDIERVGEVDKYDTSTNIKEDDLDFLCAMASEICGTESALITLIGKDTQWIKSSHGIDLEVRQFPREFTFCTHTINNQEGIMVVEDARLDHRFADNPFVNGENPVIFYSGVALLNKEGFPLGTICGIDSQPQKLSAQQIVKLQKVANQVVKSLELTRKTEELEKLNNNLAQEKRMYEYITQGTETATFDWKIKKDRLQFNKVWGKISGYKAGELKGKGINFWQNLVHPEDIGLVKKKLDEHFKGLKEKFSCEYRFRHKDNSWIWISTKGKVFSRDKNNQPSRMYGMHQDVTYKRKKEIEVVYREKLLEALYSLSPLGIALNDYETGGFIEANQKLVEPTGYTIEEFLHLSYLDLTPPEYKNLDREQISLLDSIGFYGPYEKEYIRKDGSKYPVLLNGVLAYDTNGKRVIWSFIEDISVRKHDEELKEEGRLKNQKLLNTTENQNERLKNFAHIVSHNLRSHSSGISLLLNFLLDSNPNLNADESFMHLKNASSNLETTIKDLNEVVEVNLSGQQNFQGVNLHSVVNKMLESVHALLESENVRVDLDIPEEIEVYGLRSYLESIVLNFITNGIKYSSPVRESFISINARKNTISKKVYIEIIDNGLGINLNLYREKMFKMYKTFHEHKDARGIGLFLTKNQIESMDGTIEVESEVNVGTRFIIKLPYEKN</sequence>
<evidence type="ECO:0000259" key="6">
    <source>
        <dbReference type="PROSITE" id="PS50109"/>
    </source>
</evidence>
<feature type="domain" description="PAC" evidence="8">
    <location>
        <begin position="257"/>
        <end position="310"/>
    </location>
</feature>
<dbReference type="SMART" id="SM00387">
    <property type="entry name" value="HATPase_c"/>
    <property type="match status" value="1"/>
</dbReference>
<accession>A0ABW5X4A9</accession>
<dbReference type="PANTHER" id="PTHR43304:SF1">
    <property type="entry name" value="PAC DOMAIN-CONTAINING PROTEIN"/>
    <property type="match status" value="1"/>
</dbReference>
<evidence type="ECO:0000256" key="1">
    <source>
        <dbReference type="ARBA" id="ARBA00000085"/>
    </source>
</evidence>
<protein>
    <recommendedName>
        <fullName evidence="2">histidine kinase</fullName>
        <ecNumber evidence="2">2.7.13.3</ecNumber>
    </recommendedName>
</protein>
<keyword evidence="4" id="KW-0808">Transferase</keyword>
<proteinExistence type="predicted"/>
<evidence type="ECO:0000256" key="3">
    <source>
        <dbReference type="ARBA" id="ARBA00022553"/>
    </source>
</evidence>
<dbReference type="SMART" id="SM00086">
    <property type="entry name" value="PAC"/>
    <property type="match status" value="2"/>
</dbReference>
<dbReference type="CDD" id="cd00130">
    <property type="entry name" value="PAS"/>
    <property type="match status" value="2"/>
</dbReference>
<dbReference type="InterPro" id="IPR036890">
    <property type="entry name" value="HATPase_C_sf"/>
</dbReference>
<evidence type="ECO:0000256" key="2">
    <source>
        <dbReference type="ARBA" id="ARBA00012438"/>
    </source>
</evidence>
<dbReference type="InterPro" id="IPR001610">
    <property type="entry name" value="PAC"/>
</dbReference>